<comment type="caution">
    <text evidence="2">The sequence shown here is derived from an EMBL/GenBank/DDBJ whole genome shotgun (WGS) entry which is preliminary data.</text>
</comment>
<dbReference type="InterPro" id="IPR000917">
    <property type="entry name" value="Sulfatase_N"/>
</dbReference>
<gene>
    <name evidence="2" type="ORF">GCM10009067_13920</name>
</gene>
<reference evidence="2" key="1">
    <citation type="journal article" date="2014" name="Int. J. Syst. Evol. Microbiol.">
        <title>Complete genome sequence of Corynebacterium casei LMG S-19264T (=DSM 44701T), isolated from a smear-ripened cheese.</title>
        <authorList>
            <consortium name="US DOE Joint Genome Institute (JGI-PGF)"/>
            <person name="Walter F."/>
            <person name="Albersmeier A."/>
            <person name="Kalinowski J."/>
            <person name="Ruckert C."/>
        </authorList>
    </citation>
    <scope>NUCLEOTIDE SEQUENCE</scope>
    <source>
        <strain evidence="2">JCM 19018</strain>
    </source>
</reference>
<evidence type="ECO:0000313" key="2">
    <source>
        <dbReference type="EMBL" id="GGK62676.1"/>
    </source>
</evidence>
<dbReference type="SUPFAM" id="SSF53649">
    <property type="entry name" value="Alkaline phosphatase-like"/>
    <property type="match status" value="1"/>
</dbReference>
<dbReference type="OrthoDB" id="3164at2157"/>
<evidence type="ECO:0000259" key="1">
    <source>
        <dbReference type="Pfam" id="PF00884"/>
    </source>
</evidence>
<proteinExistence type="predicted"/>
<accession>A0A830EQE3</accession>
<dbReference type="GO" id="GO:0005886">
    <property type="term" value="C:plasma membrane"/>
    <property type="evidence" value="ECO:0007669"/>
    <property type="project" value="UniProtKB-SubCell"/>
</dbReference>
<dbReference type="Gene3D" id="3.40.720.10">
    <property type="entry name" value="Alkaline Phosphatase, subunit A"/>
    <property type="match status" value="1"/>
</dbReference>
<dbReference type="Proteomes" id="UP000614221">
    <property type="component" value="Unassembled WGS sequence"/>
</dbReference>
<organism evidence="2 3">
    <name type="scientific">Haloarcula sebkhae</name>
    <dbReference type="NCBI Taxonomy" id="932660"/>
    <lineage>
        <taxon>Archaea</taxon>
        <taxon>Methanobacteriati</taxon>
        <taxon>Methanobacteriota</taxon>
        <taxon>Stenosarchaea group</taxon>
        <taxon>Halobacteria</taxon>
        <taxon>Halobacteriales</taxon>
        <taxon>Haloarculaceae</taxon>
        <taxon>Haloarcula</taxon>
    </lineage>
</organism>
<dbReference type="GO" id="GO:0016776">
    <property type="term" value="F:phosphotransferase activity, phosphate group as acceptor"/>
    <property type="evidence" value="ECO:0007669"/>
    <property type="project" value="TreeGrafter"/>
</dbReference>
<dbReference type="RefSeq" id="WP_188976548.1">
    <property type="nucleotide sequence ID" value="NZ_BMPD01000002.1"/>
</dbReference>
<dbReference type="InterPro" id="IPR040423">
    <property type="entry name" value="PEA_transferase"/>
</dbReference>
<sequence length="367" mass="41286">MNDIVLITADSVRHDYIEEMEFLSGYQTQSGTTVGHYTRPSLAGLISSQYQATMKSAVTRPTIPEVLSNAGYTTIGLAPSPQLDEVFNFNQGFDKYENFVDAGNRGSNRREILGQFDLLRKVYHRFFPPHAKMSDLPSDETVVEQAIEQFNEATGPRFMWVHLMGSHRPYGRGDDAISRSLDRKALFSPSSLKDSEHQQITSAYKDALSRVDTVIEHLLMELDGDPTFIFTSDHGDEFGEEGYYYHQPQRRRTADKLVTVPIVSNDISLTGDRCSLLDIGPMIANQADIDPPAEWNGIDIQSESRSYTLTIAPWHNTASLRLATDDYTVTSTDGRVSMTESGTDIHIERNEQAEEVQERLQDLGYVE</sequence>
<dbReference type="AlphaFoldDB" id="A0A830EQE3"/>
<reference evidence="2" key="2">
    <citation type="submission" date="2020-09" db="EMBL/GenBank/DDBJ databases">
        <authorList>
            <person name="Sun Q."/>
            <person name="Ohkuma M."/>
        </authorList>
    </citation>
    <scope>NUCLEOTIDE SEQUENCE</scope>
    <source>
        <strain evidence="2">JCM 19018</strain>
    </source>
</reference>
<dbReference type="InterPro" id="IPR017850">
    <property type="entry name" value="Alkaline_phosphatase_core_sf"/>
</dbReference>
<dbReference type="PANTHER" id="PTHR30443">
    <property type="entry name" value="INNER MEMBRANE PROTEIN"/>
    <property type="match status" value="1"/>
</dbReference>
<dbReference type="EMBL" id="BMPD01000002">
    <property type="protein sequence ID" value="GGK62676.1"/>
    <property type="molecule type" value="Genomic_DNA"/>
</dbReference>
<feature type="domain" description="Sulfatase N-terminal" evidence="1">
    <location>
        <begin position="4"/>
        <end position="263"/>
    </location>
</feature>
<dbReference type="PANTHER" id="PTHR30443:SF0">
    <property type="entry name" value="PHOSPHOETHANOLAMINE TRANSFERASE EPTA"/>
    <property type="match status" value="1"/>
</dbReference>
<protein>
    <recommendedName>
        <fullName evidence="1">Sulfatase N-terminal domain-containing protein</fullName>
    </recommendedName>
</protein>
<dbReference type="Pfam" id="PF00884">
    <property type="entry name" value="Sulfatase"/>
    <property type="match status" value="1"/>
</dbReference>
<evidence type="ECO:0000313" key="3">
    <source>
        <dbReference type="Proteomes" id="UP000614221"/>
    </source>
</evidence>
<name>A0A830EQE3_9EURY</name>